<accession>A0A9P7RK15</accession>
<dbReference type="PROSITE" id="PS51387">
    <property type="entry name" value="FAD_PCMH"/>
    <property type="match status" value="1"/>
</dbReference>
<dbReference type="InterPro" id="IPR016170">
    <property type="entry name" value="Cytok_DH_C_sf"/>
</dbReference>
<dbReference type="InterPro" id="IPR016164">
    <property type="entry name" value="FAD-linked_Oxase-like_C"/>
</dbReference>
<comment type="caution">
    <text evidence="6">The sequence shown here is derived from an EMBL/GenBank/DDBJ whole genome shotgun (WGS) entry which is preliminary data.</text>
</comment>
<dbReference type="AlphaFoldDB" id="A0A9P7RK15"/>
<dbReference type="GO" id="GO:1903457">
    <property type="term" value="P:lactate catabolic process"/>
    <property type="evidence" value="ECO:0007669"/>
    <property type="project" value="TreeGrafter"/>
</dbReference>
<dbReference type="Gene3D" id="3.40.462.10">
    <property type="entry name" value="FAD-linked oxidases, C-terminal domain"/>
    <property type="match status" value="1"/>
</dbReference>
<feature type="domain" description="FAD-binding PCMH-type" evidence="5">
    <location>
        <begin position="103"/>
        <end position="324"/>
    </location>
</feature>
<reference evidence="6" key="1">
    <citation type="submission" date="2021-05" db="EMBL/GenBank/DDBJ databases">
        <title>Comparative genomics of three Colletotrichum scovillei strains and genetic complementation revealed genes involved fungal growth and virulence on chili pepper.</title>
        <authorList>
            <person name="Hsieh D.-K."/>
            <person name="Chuang S.-C."/>
            <person name="Chen C.-Y."/>
            <person name="Chao Y.-T."/>
            <person name="Lu M.-Y.J."/>
            <person name="Lee M.-H."/>
            <person name="Shih M.-C."/>
        </authorList>
    </citation>
    <scope>NUCLEOTIDE SEQUENCE</scope>
    <source>
        <strain evidence="6">Coll-153</strain>
    </source>
</reference>
<dbReference type="GO" id="GO:0071949">
    <property type="term" value="F:FAD binding"/>
    <property type="evidence" value="ECO:0007669"/>
    <property type="project" value="InterPro"/>
</dbReference>
<dbReference type="Proteomes" id="UP000699042">
    <property type="component" value="Unassembled WGS sequence"/>
</dbReference>
<dbReference type="Gene3D" id="1.10.45.10">
    <property type="entry name" value="Vanillyl-alcohol Oxidase, Chain A, domain 4"/>
    <property type="match status" value="1"/>
</dbReference>
<dbReference type="Gene3D" id="3.30.465.10">
    <property type="match status" value="1"/>
</dbReference>
<keyword evidence="4" id="KW-0560">Oxidoreductase</keyword>
<comment type="cofactor">
    <cofactor evidence="1">
        <name>FAD</name>
        <dbReference type="ChEBI" id="CHEBI:57692"/>
    </cofactor>
</comment>
<dbReference type="SUPFAM" id="SSF56176">
    <property type="entry name" value="FAD-binding/transporter-associated domain-like"/>
    <property type="match status" value="1"/>
</dbReference>
<dbReference type="SUPFAM" id="SSF55103">
    <property type="entry name" value="FAD-linked oxidases, C-terminal domain"/>
    <property type="match status" value="1"/>
</dbReference>
<dbReference type="InterPro" id="IPR004113">
    <property type="entry name" value="FAD-bd_oxidored_4_C"/>
</dbReference>
<evidence type="ECO:0000256" key="3">
    <source>
        <dbReference type="ARBA" id="ARBA00022827"/>
    </source>
</evidence>
<dbReference type="PANTHER" id="PTHR11748">
    <property type="entry name" value="D-LACTATE DEHYDROGENASE"/>
    <property type="match status" value="1"/>
</dbReference>
<evidence type="ECO:0000259" key="5">
    <source>
        <dbReference type="PROSITE" id="PS51387"/>
    </source>
</evidence>
<keyword evidence="3" id="KW-0274">FAD</keyword>
<dbReference type="Pfam" id="PF02913">
    <property type="entry name" value="FAD-oxidase_C"/>
    <property type="match status" value="1"/>
</dbReference>
<organism evidence="6 7">
    <name type="scientific">Colletotrichum scovillei</name>
    <dbReference type="NCBI Taxonomy" id="1209932"/>
    <lineage>
        <taxon>Eukaryota</taxon>
        <taxon>Fungi</taxon>
        <taxon>Dikarya</taxon>
        <taxon>Ascomycota</taxon>
        <taxon>Pezizomycotina</taxon>
        <taxon>Sordariomycetes</taxon>
        <taxon>Hypocreomycetidae</taxon>
        <taxon>Glomerellales</taxon>
        <taxon>Glomerellaceae</taxon>
        <taxon>Colletotrichum</taxon>
        <taxon>Colletotrichum acutatum species complex</taxon>
    </lineage>
</organism>
<evidence type="ECO:0000313" key="7">
    <source>
        <dbReference type="Proteomes" id="UP000699042"/>
    </source>
</evidence>
<dbReference type="InterPro" id="IPR036318">
    <property type="entry name" value="FAD-bd_PCMH-like_sf"/>
</dbReference>
<protein>
    <submittedName>
        <fullName evidence="6">FAD binding domain-containing protein</fullName>
    </submittedName>
</protein>
<dbReference type="Gene3D" id="3.30.43.10">
    <property type="entry name" value="Uridine Diphospho-n-acetylenolpyruvylglucosamine Reductase, domain 2"/>
    <property type="match status" value="1"/>
</dbReference>
<dbReference type="GO" id="GO:0005739">
    <property type="term" value="C:mitochondrion"/>
    <property type="evidence" value="ECO:0007669"/>
    <property type="project" value="TreeGrafter"/>
</dbReference>
<keyword evidence="2" id="KW-0285">Flavoprotein</keyword>
<keyword evidence="7" id="KW-1185">Reference proteome</keyword>
<dbReference type="InterPro" id="IPR016167">
    <property type="entry name" value="FAD-bd_PCMH_sub1"/>
</dbReference>
<dbReference type="InterPro" id="IPR006094">
    <property type="entry name" value="Oxid_FAD_bind_N"/>
</dbReference>
<dbReference type="GO" id="GO:0008720">
    <property type="term" value="F:D-lactate dehydrogenase (NAD+) activity"/>
    <property type="evidence" value="ECO:0007669"/>
    <property type="project" value="TreeGrafter"/>
</dbReference>
<sequence length="622" mass="68769">MTTAAVPHNVSSGHFWLGAGNGAKNGAPTQQQQQQDVEVPKILPPGVTQAGFTKFARRVIQAVGGGENFTVITAGCDFEGYEDDDFGRNCRTHDYYRSFDDECELVGSALCHPRSVQDIQAVLAACNESKVPVWPISTGRNLAYGGSAPRVPGSLVMILSTHMNRILHLDETACVCIVEPGVTFMQMSEISETERLTGFPQQSYLHDRGLLDKIRVDSSGLGWGSMIGNALDRGGGASLYGDRWGKHSGMEVVLPNGEVARMGMGAIQDPEGRKQAEQGVHPADQKLNECFALFPYGWGPMNDGLFSQGNAGIVTKMGFWLMPAPQGMTPFSVTFEKEADLAALVDCIQPLDLNGTLQSSVSLRNLTLEAAHYGPRSSYTNASHKEVIPEEDFEKMAKKLNTGRWRYIGAVFGSDKVRAAFIEDIKQELTKVPGSKWATLDECPGEQNLVRVRATYLQGISSMGEFAWMKQWLPNCSVIMVAAISRLEGKAVWEQYSLAKELFAKAGIDYISHYVAYFRTMHNVCIIPYDRKDKDMRGRAQWLGRTLVKEWKARGWSVFRTHVGLMDQVADAYDFNNGALWKMHEEIHDTLDPNGILAPGRGGVWPKCYDKDAWIMGKKYIG</sequence>
<dbReference type="PANTHER" id="PTHR11748:SF114">
    <property type="entry name" value="ARYL-ALCOHOL OXIDASE VANILLYL-ALCOHOL OXIDASE (AFU_ORTHOLOGUE AFUA_3G09500)-RELATED"/>
    <property type="match status" value="1"/>
</dbReference>
<dbReference type="InterPro" id="IPR016169">
    <property type="entry name" value="FAD-bd_PCMH_sub2"/>
</dbReference>
<dbReference type="InterPro" id="IPR016166">
    <property type="entry name" value="FAD-bd_PCMH"/>
</dbReference>
<dbReference type="GO" id="GO:0004458">
    <property type="term" value="F:D-lactate dehydrogenase (cytochrome) activity"/>
    <property type="evidence" value="ECO:0007669"/>
    <property type="project" value="TreeGrafter"/>
</dbReference>
<evidence type="ECO:0000256" key="1">
    <source>
        <dbReference type="ARBA" id="ARBA00001974"/>
    </source>
</evidence>
<evidence type="ECO:0000256" key="2">
    <source>
        <dbReference type="ARBA" id="ARBA00022630"/>
    </source>
</evidence>
<dbReference type="InterPro" id="IPR016171">
    <property type="entry name" value="Vanillyl_alc_oxidase_C-sub2"/>
</dbReference>
<gene>
    <name evidence="6" type="ORF">JMJ77_005848</name>
</gene>
<proteinExistence type="predicted"/>
<name>A0A9P7RK15_9PEZI</name>
<evidence type="ECO:0000256" key="4">
    <source>
        <dbReference type="ARBA" id="ARBA00023002"/>
    </source>
</evidence>
<dbReference type="EMBL" id="JAESDN010000001">
    <property type="protein sequence ID" value="KAG7058472.1"/>
    <property type="molecule type" value="Genomic_DNA"/>
</dbReference>
<dbReference type="Pfam" id="PF01565">
    <property type="entry name" value="FAD_binding_4"/>
    <property type="match status" value="1"/>
</dbReference>
<evidence type="ECO:0000313" key="6">
    <source>
        <dbReference type="EMBL" id="KAG7058472.1"/>
    </source>
</evidence>